<organism evidence="1 2">
    <name type="scientific">Roseburia intestinalis XB6B4</name>
    <dbReference type="NCBI Taxonomy" id="718255"/>
    <lineage>
        <taxon>Bacteria</taxon>
        <taxon>Bacillati</taxon>
        <taxon>Bacillota</taxon>
        <taxon>Clostridia</taxon>
        <taxon>Lachnospirales</taxon>
        <taxon>Lachnospiraceae</taxon>
        <taxon>Roseburia</taxon>
    </lineage>
</organism>
<reference evidence="1 2" key="2">
    <citation type="submission" date="2010-03" db="EMBL/GenBank/DDBJ databases">
        <authorList>
            <person name="Pajon A."/>
        </authorList>
    </citation>
    <scope>NUCLEOTIDE SEQUENCE [LARGE SCALE GENOMIC DNA]</scope>
    <source>
        <strain evidence="1 2">XB6B4</strain>
    </source>
</reference>
<sequence length="76" mass="8298">MRVCVICPFFAGNHSFPEKVLVFPGKVLVFPGKVLVFPGKVLVFPLFPFDGSTSVQYNINSTLLCVHTGGINVNDQ</sequence>
<protein>
    <submittedName>
        <fullName evidence="1">Uncharacterized protein</fullName>
    </submittedName>
</protein>
<dbReference type="AlphaFoldDB" id="D4KXK4"/>
<gene>
    <name evidence="1" type="ORF">RO1_14810</name>
</gene>
<dbReference type="HOGENOM" id="CLU_2652192_0_0_9"/>
<name>D4KXK4_9FIRM</name>
<accession>D4KXK4</accession>
<evidence type="ECO:0000313" key="2">
    <source>
        <dbReference type="Proteomes" id="UP000008953"/>
    </source>
</evidence>
<dbReference type="Proteomes" id="UP000008953">
    <property type="component" value="Chromosome"/>
</dbReference>
<proteinExistence type="predicted"/>
<dbReference type="KEGG" id="rix:RO1_14810"/>
<dbReference type="EMBL" id="FP929050">
    <property type="protein sequence ID" value="CBL12094.1"/>
    <property type="molecule type" value="Genomic_DNA"/>
</dbReference>
<reference evidence="1 2" key="1">
    <citation type="submission" date="2010-03" db="EMBL/GenBank/DDBJ databases">
        <title>The genome sequence of Roseburia intestinalis XB6B4.</title>
        <authorList>
            <consortium name="metaHIT consortium -- http://www.metahit.eu/"/>
            <person name="Pajon A."/>
            <person name="Turner K."/>
            <person name="Parkhill J."/>
            <person name="Bernalier A."/>
        </authorList>
    </citation>
    <scope>NUCLEOTIDE SEQUENCE [LARGE SCALE GENOMIC DNA]</scope>
    <source>
        <strain evidence="1 2">XB6B4</strain>
    </source>
</reference>
<evidence type="ECO:0000313" key="1">
    <source>
        <dbReference type="EMBL" id="CBL12094.1"/>
    </source>
</evidence>